<dbReference type="SUPFAM" id="SSF57903">
    <property type="entry name" value="FYVE/PHD zinc finger"/>
    <property type="match status" value="1"/>
</dbReference>
<dbReference type="Gene3D" id="2.30.29.30">
    <property type="entry name" value="Pleckstrin-homology domain (PH domain)/Phosphotyrosine-binding domain (PTB)"/>
    <property type="match status" value="1"/>
</dbReference>
<reference evidence="8" key="1">
    <citation type="submission" date="2023-05" db="EMBL/GenBank/DDBJ databases">
        <title>High-quality long-read genome of Scophthalmus maximus.</title>
        <authorList>
            <person name="Lien S."/>
            <person name="Martinez P."/>
        </authorList>
    </citation>
    <scope>NUCLEOTIDE SEQUENCE [LARGE SCALE GENOMIC DNA]</scope>
</reference>
<dbReference type="PROSITE" id="PS50003">
    <property type="entry name" value="PH_DOMAIN"/>
    <property type="match status" value="1"/>
</dbReference>
<dbReference type="PROSITE" id="PS50178">
    <property type="entry name" value="ZF_FYVE"/>
    <property type="match status" value="1"/>
</dbReference>
<dbReference type="InterPro" id="IPR013083">
    <property type="entry name" value="Znf_RING/FYVE/PHD"/>
</dbReference>
<evidence type="ECO:0000313" key="9">
    <source>
        <dbReference type="Proteomes" id="UP000694558"/>
    </source>
</evidence>
<accession>A0A8D3CUG4</accession>
<dbReference type="Proteomes" id="UP000694558">
    <property type="component" value="Chromosome 19"/>
</dbReference>
<dbReference type="SMART" id="SM00064">
    <property type="entry name" value="FYVE"/>
    <property type="match status" value="1"/>
</dbReference>
<evidence type="ECO:0000313" key="8">
    <source>
        <dbReference type="Ensembl" id="ENSSMAP00000050922.1"/>
    </source>
</evidence>
<feature type="region of interest" description="Disordered" evidence="5">
    <location>
        <begin position="258"/>
        <end position="294"/>
    </location>
</feature>
<keyword evidence="2 4" id="KW-0863">Zinc-finger</keyword>
<dbReference type="GO" id="GO:0005769">
    <property type="term" value="C:early endosome"/>
    <property type="evidence" value="ECO:0007669"/>
    <property type="project" value="TreeGrafter"/>
</dbReference>
<evidence type="ECO:0000256" key="2">
    <source>
        <dbReference type="ARBA" id="ARBA00022771"/>
    </source>
</evidence>
<organism evidence="8 9">
    <name type="scientific">Scophthalmus maximus</name>
    <name type="common">Turbot</name>
    <name type="synonym">Psetta maxima</name>
    <dbReference type="NCBI Taxonomy" id="52904"/>
    <lineage>
        <taxon>Eukaryota</taxon>
        <taxon>Metazoa</taxon>
        <taxon>Chordata</taxon>
        <taxon>Craniata</taxon>
        <taxon>Vertebrata</taxon>
        <taxon>Euteleostomi</taxon>
        <taxon>Actinopterygii</taxon>
        <taxon>Neopterygii</taxon>
        <taxon>Teleostei</taxon>
        <taxon>Neoteleostei</taxon>
        <taxon>Acanthomorphata</taxon>
        <taxon>Carangaria</taxon>
        <taxon>Pleuronectiformes</taxon>
        <taxon>Pleuronectoidei</taxon>
        <taxon>Scophthalmidae</taxon>
        <taxon>Scophthalmus</taxon>
    </lineage>
</organism>
<dbReference type="Pfam" id="PF00169">
    <property type="entry name" value="PH"/>
    <property type="match status" value="1"/>
</dbReference>
<dbReference type="InterPro" id="IPR017455">
    <property type="entry name" value="Znf_FYVE-rel"/>
</dbReference>
<evidence type="ECO:0000256" key="1">
    <source>
        <dbReference type="ARBA" id="ARBA00022723"/>
    </source>
</evidence>
<dbReference type="GeneTree" id="ENSGT00940000160728"/>
<dbReference type="InterPro" id="IPR011011">
    <property type="entry name" value="Znf_FYVE_PHD"/>
</dbReference>
<dbReference type="InterPro" id="IPR001849">
    <property type="entry name" value="PH_domain"/>
</dbReference>
<dbReference type="GO" id="GO:0008333">
    <property type="term" value="P:endosome to lysosome transport"/>
    <property type="evidence" value="ECO:0007669"/>
    <property type="project" value="TreeGrafter"/>
</dbReference>
<evidence type="ECO:0000256" key="4">
    <source>
        <dbReference type="PROSITE-ProRule" id="PRU00091"/>
    </source>
</evidence>
<dbReference type="PANTHER" id="PTHR46280:SF2">
    <property type="entry name" value="PLECKSTRIN HOMOLOGY DOMAIN-CONTAINING FAMILY F MEMBER 1"/>
    <property type="match status" value="1"/>
</dbReference>
<protein>
    <submittedName>
        <fullName evidence="8">Uncharacterized protein</fullName>
    </submittedName>
</protein>
<name>A0A8D3CUG4_SCOMX</name>
<evidence type="ECO:0000259" key="7">
    <source>
        <dbReference type="PROSITE" id="PS50178"/>
    </source>
</evidence>
<proteinExistence type="predicted"/>
<dbReference type="Gene3D" id="3.30.40.10">
    <property type="entry name" value="Zinc/RING finger domain, C3HC4 (zinc finger)"/>
    <property type="match status" value="1"/>
</dbReference>
<dbReference type="InterPro" id="IPR000306">
    <property type="entry name" value="Znf_FYVE"/>
</dbReference>
<feature type="compositionally biased region" description="Acidic residues" evidence="5">
    <location>
        <begin position="273"/>
        <end position="290"/>
    </location>
</feature>
<dbReference type="GO" id="GO:0035091">
    <property type="term" value="F:phosphatidylinositol binding"/>
    <property type="evidence" value="ECO:0007669"/>
    <property type="project" value="TreeGrafter"/>
</dbReference>
<feature type="domain" description="PH" evidence="6">
    <location>
        <begin position="78"/>
        <end position="174"/>
    </location>
</feature>
<dbReference type="PANTHER" id="PTHR46280">
    <property type="entry name" value="PLECKSTRIN HOMOLOGY DOMAIN-CONTAINING FAMILY F MEMBER 2-RELATED"/>
    <property type="match status" value="1"/>
</dbReference>
<evidence type="ECO:0000256" key="5">
    <source>
        <dbReference type="SAM" id="MobiDB-lite"/>
    </source>
</evidence>
<dbReference type="SMART" id="SM00233">
    <property type="entry name" value="PH"/>
    <property type="match status" value="1"/>
</dbReference>
<dbReference type="InterPro" id="IPR011993">
    <property type="entry name" value="PH-like_dom_sf"/>
</dbReference>
<dbReference type="AlphaFoldDB" id="A0A8D3CUG4"/>
<reference evidence="8" key="2">
    <citation type="submission" date="2025-08" db="UniProtKB">
        <authorList>
            <consortium name="Ensembl"/>
        </authorList>
    </citation>
    <scope>IDENTIFICATION</scope>
</reference>
<keyword evidence="3" id="KW-0862">Zinc</keyword>
<dbReference type="SUPFAM" id="SSF50729">
    <property type="entry name" value="PH domain-like"/>
    <property type="match status" value="1"/>
</dbReference>
<dbReference type="InterPro" id="IPR051765">
    <property type="entry name" value="PH_domain-containing_F"/>
</dbReference>
<dbReference type="GO" id="GO:0007032">
    <property type="term" value="P:endosome organization"/>
    <property type="evidence" value="ECO:0007669"/>
    <property type="project" value="TreeGrafter"/>
</dbReference>
<dbReference type="Pfam" id="PF01363">
    <property type="entry name" value="FYVE"/>
    <property type="match status" value="1"/>
</dbReference>
<dbReference type="CDD" id="cd01218">
    <property type="entry name" value="PH_Phafin2-like"/>
    <property type="match status" value="1"/>
</dbReference>
<feature type="domain" description="FYVE-type" evidence="7">
    <location>
        <begin position="195"/>
        <end position="255"/>
    </location>
</feature>
<gene>
    <name evidence="8" type="primary">LOC118288999</name>
</gene>
<evidence type="ECO:0000259" key="6">
    <source>
        <dbReference type="PROSITE" id="PS50003"/>
    </source>
</evidence>
<evidence type="ECO:0000256" key="3">
    <source>
        <dbReference type="ARBA" id="ARBA00022833"/>
    </source>
</evidence>
<dbReference type="GO" id="GO:0008270">
    <property type="term" value="F:zinc ion binding"/>
    <property type="evidence" value="ECO:0007669"/>
    <property type="project" value="UniProtKB-KW"/>
</dbReference>
<sequence>MLPHTSLLFLVKHVCPQSLELPYCVTRNPAFIKSASQMSDFHDTMDQLTFARENRERIHAVENSFGPSGRPLDKPDRILMGEGHLMKQGRRKLEQKAFFLFNDILVYGSMVLNGRWHKKQKIIPLEDLQLEDVEDGLGLRNQWLIRTPRKSFFVSASTYEEKRAWIDHIEHCRAGLLRGSSCQPGSAFAVSWIPDRAAYKCMRCFGKFTPTRRRHHCRKCGFLVCNACSKTRAVIGHIHATKKLRVCRICHTRNAEGEKSRLSGDSTGKNSSEEDDAASSSGEEGDEETMQDYTASSWVDSRMGTWGQIGTNIFQGPTLPRTSPE</sequence>
<keyword evidence="1" id="KW-0479">Metal-binding</keyword>
<dbReference type="Ensembl" id="ENSSMAT00000045618.1">
    <property type="protein sequence ID" value="ENSSMAP00000050922.1"/>
    <property type="gene ID" value="ENSSMAG00000037888.1"/>
</dbReference>
<dbReference type="InterPro" id="IPR037871">
    <property type="entry name" value="PH_Phafin"/>
</dbReference>